<evidence type="ECO:0000313" key="1">
    <source>
        <dbReference type="EMBL" id="CAB4945125.1"/>
    </source>
</evidence>
<dbReference type="EMBL" id="CAFBNF010000111">
    <property type="protein sequence ID" value="CAB4945125.1"/>
    <property type="molecule type" value="Genomic_DNA"/>
</dbReference>
<sequence>MHVPVGDAEVLEPSVGRELLAAIHVDQRFVAPALAGGEDIGPQRLGTVVDAEGDLLVGARVGAQARAHRRAAAGECELLEHEYGSTSLRGRDGGAEPRLPGAQHENVWRFAGAQACALRPRVGPRHSPSEFL</sequence>
<protein>
    <submittedName>
        <fullName evidence="1">Unannotated protein</fullName>
    </submittedName>
</protein>
<gene>
    <name evidence="1" type="ORF">UFOPK3773_01081</name>
</gene>
<dbReference type="AlphaFoldDB" id="A0A6J7JP36"/>
<accession>A0A6J7JP36</accession>
<reference evidence="1" key="1">
    <citation type="submission" date="2020-05" db="EMBL/GenBank/DDBJ databases">
        <authorList>
            <person name="Chiriac C."/>
            <person name="Salcher M."/>
            <person name="Ghai R."/>
            <person name="Kavagutti S V."/>
        </authorList>
    </citation>
    <scope>NUCLEOTIDE SEQUENCE</scope>
</reference>
<proteinExistence type="predicted"/>
<organism evidence="1">
    <name type="scientific">freshwater metagenome</name>
    <dbReference type="NCBI Taxonomy" id="449393"/>
    <lineage>
        <taxon>unclassified sequences</taxon>
        <taxon>metagenomes</taxon>
        <taxon>ecological metagenomes</taxon>
    </lineage>
</organism>
<name>A0A6J7JP36_9ZZZZ</name>